<evidence type="ECO:0000256" key="1">
    <source>
        <dbReference type="SAM" id="SignalP"/>
    </source>
</evidence>
<sequence>MKKTLGLMVSATALLGVINLAQATGEENKKEEKTDLPEIYLSVFNTSTEVFTDLKTTTLSRSNPNLQLCWVAQGQFGQTVSVVETLKAPKKQNVVANGSEVSTSKNGRENVIRSTLNASEQGHLVRCWRFDESDPLGKYKLKVQILEKSYPDFSFTVAK</sequence>
<dbReference type="AlphaFoldDB" id="A0A1V3I9L8"/>
<keyword evidence="3" id="KW-1185">Reference proteome</keyword>
<dbReference type="STRING" id="1908258.BKK48_04355"/>
<dbReference type="RefSeq" id="WP_077426951.1">
    <property type="nucleotide sequence ID" value="NZ_MLHH01000009.1"/>
</dbReference>
<organism evidence="2 3">
    <name type="scientific">Rodentibacter heidelbergensis</name>
    <dbReference type="NCBI Taxonomy" id="1908258"/>
    <lineage>
        <taxon>Bacteria</taxon>
        <taxon>Pseudomonadati</taxon>
        <taxon>Pseudomonadota</taxon>
        <taxon>Gammaproteobacteria</taxon>
        <taxon>Pasteurellales</taxon>
        <taxon>Pasteurellaceae</taxon>
        <taxon>Rodentibacter</taxon>
    </lineage>
</organism>
<protein>
    <submittedName>
        <fullName evidence="2">Uncharacterized protein</fullName>
    </submittedName>
</protein>
<feature type="signal peptide" evidence="1">
    <location>
        <begin position="1"/>
        <end position="23"/>
    </location>
</feature>
<name>A0A1V3I9L8_9PAST</name>
<keyword evidence="1" id="KW-0732">Signal</keyword>
<comment type="caution">
    <text evidence="2">The sequence shown here is derived from an EMBL/GenBank/DDBJ whole genome shotgun (WGS) entry which is preliminary data.</text>
</comment>
<accession>A0A1V3I9L8</accession>
<proteinExistence type="predicted"/>
<dbReference type="OrthoDB" id="8613971at2"/>
<feature type="chain" id="PRO_5012595492" evidence="1">
    <location>
        <begin position="24"/>
        <end position="159"/>
    </location>
</feature>
<evidence type="ECO:0000313" key="2">
    <source>
        <dbReference type="EMBL" id="OOF36803.1"/>
    </source>
</evidence>
<evidence type="ECO:0000313" key="3">
    <source>
        <dbReference type="Proteomes" id="UP000189437"/>
    </source>
</evidence>
<dbReference type="EMBL" id="MLHH01000009">
    <property type="protein sequence ID" value="OOF36803.1"/>
    <property type="molecule type" value="Genomic_DNA"/>
</dbReference>
<reference evidence="2 3" key="1">
    <citation type="submission" date="2016-10" db="EMBL/GenBank/DDBJ databases">
        <title>Rodentibacter gen. nov. and new species.</title>
        <authorList>
            <person name="Christensen H."/>
        </authorList>
    </citation>
    <scope>NUCLEOTIDE SEQUENCE [LARGE SCALE GENOMIC DNA]</scope>
    <source>
        <strain evidence="2 3">Ac69</strain>
    </source>
</reference>
<gene>
    <name evidence="2" type="ORF">BKK48_04355</name>
</gene>
<dbReference type="Proteomes" id="UP000189437">
    <property type="component" value="Unassembled WGS sequence"/>
</dbReference>